<reference evidence="2" key="2">
    <citation type="submission" date="2020-09" db="EMBL/GenBank/DDBJ databases">
        <authorList>
            <person name="Sun Q."/>
            <person name="Zhou Y."/>
        </authorList>
    </citation>
    <scope>NUCLEOTIDE SEQUENCE</scope>
    <source>
        <strain evidence="2">CGMCC 1.15725</strain>
    </source>
</reference>
<dbReference type="EMBL" id="BMJQ01000027">
    <property type="protein sequence ID" value="GGF48302.1"/>
    <property type="molecule type" value="Genomic_DNA"/>
</dbReference>
<comment type="caution">
    <text evidence="2">The sequence shown here is derived from an EMBL/GenBank/DDBJ whole genome shotgun (WGS) entry which is preliminary data.</text>
</comment>
<evidence type="ECO:0000313" key="2">
    <source>
        <dbReference type="EMBL" id="GGF48302.1"/>
    </source>
</evidence>
<dbReference type="Pfam" id="PF12680">
    <property type="entry name" value="SnoaL_2"/>
    <property type="match status" value="1"/>
</dbReference>
<dbReference type="SUPFAM" id="SSF54427">
    <property type="entry name" value="NTF2-like"/>
    <property type="match status" value="1"/>
</dbReference>
<dbReference type="InterPro" id="IPR037401">
    <property type="entry name" value="SnoaL-like"/>
</dbReference>
<accession>A0A8J2Z0U5</accession>
<evidence type="ECO:0000259" key="1">
    <source>
        <dbReference type="Pfam" id="PF12680"/>
    </source>
</evidence>
<evidence type="ECO:0000313" key="3">
    <source>
        <dbReference type="Proteomes" id="UP000646365"/>
    </source>
</evidence>
<organism evidence="2 3">
    <name type="scientific">Aliidongia dinghuensis</name>
    <dbReference type="NCBI Taxonomy" id="1867774"/>
    <lineage>
        <taxon>Bacteria</taxon>
        <taxon>Pseudomonadati</taxon>
        <taxon>Pseudomonadota</taxon>
        <taxon>Alphaproteobacteria</taxon>
        <taxon>Rhodospirillales</taxon>
        <taxon>Dongiaceae</taxon>
        <taxon>Aliidongia</taxon>
    </lineage>
</organism>
<name>A0A8J2Z0U5_9PROT</name>
<dbReference type="AlphaFoldDB" id="A0A8J2Z0U5"/>
<protein>
    <recommendedName>
        <fullName evidence="1">SnoaL-like domain-containing protein</fullName>
    </recommendedName>
</protein>
<sequence>MTMTTTAGPAPEISRTLETWHRIVAAKDATDLPSIIAEDVVFRSPAFFKPYPGREAILLVLGTVLTVFEDFAYHREFLSLDGRSVILEFSARIGDKRLKGVDIFRFDDTGLIVEMEVMVRPGNALMALGQTMAERAGPGLKALLAGAS</sequence>
<keyword evidence="3" id="KW-1185">Reference proteome</keyword>
<gene>
    <name evidence="2" type="ORF">GCM10011611_63400</name>
</gene>
<proteinExistence type="predicted"/>
<reference evidence="2" key="1">
    <citation type="journal article" date="2014" name="Int. J. Syst. Evol. Microbiol.">
        <title>Complete genome sequence of Corynebacterium casei LMG S-19264T (=DSM 44701T), isolated from a smear-ripened cheese.</title>
        <authorList>
            <consortium name="US DOE Joint Genome Institute (JGI-PGF)"/>
            <person name="Walter F."/>
            <person name="Albersmeier A."/>
            <person name="Kalinowski J."/>
            <person name="Ruckert C."/>
        </authorList>
    </citation>
    <scope>NUCLEOTIDE SEQUENCE</scope>
    <source>
        <strain evidence="2">CGMCC 1.15725</strain>
    </source>
</reference>
<dbReference type="Proteomes" id="UP000646365">
    <property type="component" value="Unassembled WGS sequence"/>
</dbReference>
<dbReference type="InterPro" id="IPR032710">
    <property type="entry name" value="NTF2-like_dom_sf"/>
</dbReference>
<feature type="domain" description="SnoaL-like" evidence="1">
    <location>
        <begin position="18"/>
        <end position="115"/>
    </location>
</feature>
<dbReference type="Gene3D" id="3.10.450.50">
    <property type="match status" value="1"/>
</dbReference>